<evidence type="ECO:0000313" key="2">
    <source>
        <dbReference type="EMBL" id="CAH3168560.1"/>
    </source>
</evidence>
<comment type="caution">
    <text evidence="2">The sequence shown here is derived from an EMBL/GenBank/DDBJ whole genome shotgun (WGS) entry which is preliminary data.</text>
</comment>
<accession>A0ABN8QTY8</accession>
<dbReference type="EMBL" id="CALNXK010000145">
    <property type="protein sequence ID" value="CAH3168560.1"/>
    <property type="molecule type" value="Genomic_DNA"/>
</dbReference>
<dbReference type="Proteomes" id="UP001159405">
    <property type="component" value="Unassembled WGS sequence"/>
</dbReference>
<protein>
    <submittedName>
        <fullName evidence="2">Uncharacterized protein</fullName>
    </submittedName>
</protein>
<organism evidence="2 3">
    <name type="scientific">Porites lobata</name>
    <dbReference type="NCBI Taxonomy" id="104759"/>
    <lineage>
        <taxon>Eukaryota</taxon>
        <taxon>Metazoa</taxon>
        <taxon>Cnidaria</taxon>
        <taxon>Anthozoa</taxon>
        <taxon>Hexacorallia</taxon>
        <taxon>Scleractinia</taxon>
        <taxon>Fungiina</taxon>
        <taxon>Poritidae</taxon>
        <taxon>Porites</taxon>
    </lineage>
</organism>
<proteinExistence type="predicted"/>
<keyword evidence="3" id="KW-1185">Reference proteome</keyword>
<evidence type="ECO:0000256" key="1">
    <source>
        <dbReference type="SAM" id="MobiDB-lite"/>
    </source>
</evidence>
<sequence length="70" mass="8090">MLHDLGLIDEVPSWYSPAKPKPVYESDDMQAYWDVPVFGNHEELSVGQKQREEERREDRKVCPPPPPVGN</sequence>
<evidence type="ECO:0000313" key="3">
    <source>
        <dbReference type="Proteomes" id="UP001159405"/>
    </source>
</evidence>
<feature type="compositionally biased region" description="Basic and acidic residues" evidence="1">
    <location>
        <begin position="43"/>
        <end position="61"/>
    </location>
</feature>
<name>A0ABN8QTY8_9CNID</name>
<reference evidence="2 3" key="1">
    <citation type="submission" date="2022-05" db="EMBL/GenBank/DDBJ databases">
        <authorList>
            <consortium name="Genoscope - CEA"/>
            <person name="William W."/>
        </authorList>
    </citation>
    <scope>NUCLEOTIDE SEQUENCE [LARGE SCALE GENOMIC DNA]</scope>
</reference>
<gene>
    <name evidence="2" type="ORF">PLOB_00009274</name>
</gene>
<feature type="region of interest" description="Disordered" evidence="1">
    <location>
        <begin position="43"/>
        <end position="70"/>
    </location>
</feature>